<organism evidence="2 3">
    <name type="scientific">Pleurodeles waltl</name>
    <name type="common">Iberian ribbed newt</name>
    <dbReference type="NCBI Taxonomy" id="8319"/>
    <lineage>
        <taxon>Eukaryota</taxon>
        <taxon>Metazoa</taxon>
        <taxon>Chordata</taxon>
        <taxon>Craniata</taxon>
        <taxon>Vertebrata</taxon>
        <taxon>Euteleostomi</taxon>
        <taxon>Amphibia</taxon>
        <taxon>Batrachia</taxon>
        <taxon>Caudata</taxon>
        <taxon>Salamandroidea</taxon>
        <taxon>Salamandridae</taxon>
        <taxon>Pleurodelinae</taxon>
        <taxon>Pleurodeles</taxon>
    </lineage>
</organism>
<dbReference type="EMBL" id="JANPWB010000011">
    <property type="protein sequence ID" value="KAJ1132254.1"/>
    <property type="molecule type" value="Genomic_DNA"/>
</dbReference>
<keyword evidence="3" id="KW-1185">Reference proteome</keyword>
<gene>
    <name evidence="2" type="ORF">NDU88_010580</name>
</gene>
<name>A0AAV7PWE9_PLEWA</name>
<proteinExistence type="predicted"/>
<dbReference type="AlphaFoldDB" id="A0AAV7PWE9"/>
<evidence type="ECO:0000313" key="3">
    <source>
        <dbReference type="Proteomes" id="UP001066276"/>
    </source>
</evidence>
<reference evidence="2" key="1">
    <citation type="journal article" date="2022" name="bioRxiv">
        <title>Sequencing and chromosome-scale assembly of the giantPleurodeles waltlgenome.</title>
        <authorList>
            <person name="Brown T."/>
            <person name="Elewa A."/>
            <person name="Iarovenko S."/>
            <person name="Subramanian E."/>
            <person name="Araus A.J."/>
            <person name="Petzold A."/>
            <person name="Susuki M."/>
            <person name="Suzuki K.-i.T."/>
            <person name="Hayashi T."/>
            <person name="Toyoda A."/>
            <person name="Oliveira C."/>
            <person name="Osipova E."/>
            <person name="Leigh N.D."/>
            <person name="Simon A."/>
            <person name="Yun M.H."/>
        </authorList>
    </citation>
    <scope>NUCLEOTIDE SEQUENCE</scope>
    <source>
        <strain evidence="2">20211129_DDA</strain>
        <tissue evidence="2">Liver</tissue>
    </source>
</reference>
<evidence type="ECO:0000313" key="2">
    <source>
        <dbReference type="EMBL" id="KAJ1132254.1"/>
    </source>
</evidence>
<comment type="caution">
    <text evidence="2">The sequence shown here is derived from an EMBL/GenBank/DDBJ whole genome shotgun (WGS) entry which is preliminary data.</text>
</comment>
<feature type="region of interest" description="Disordered" evidence="1">
    <location>
        <begin position="30"/>
        <end position="73"/>
    </location>
</feature>
<sequence>MQLSQSGRALARPERADSLVVKATISQASPVTQEAEELPGGKDHCYISRRAGTPFPTEKENAPEDGTMDDIYSPVADCPRY</sequence>
<dbReference type="Proteomes" id="UP001066276">
    <property type="component" value="Chromosome 7"/>
</dbReference>
<protein>
    <submittedName>
        <fullName evidence="2">Uncharacterized protein</fullName>
    </submittedName>
</protein>
<accession>A0AAV7PWE9</accession>
<evidence type="ECO:0000256" key="1">
    <source>
        <dbReference type="SAM" id="MobiDB-lite"/>
    </source>
</evidence>